<protein>
    <submittedName>
        <fullName evidence="1">Uncharacterized protein</fullName>
    </submittedName>
</protein>
<proteinExistence type="predicted"/>
<name>A0A4P9Y9V8_ROZAC</name>
<evidence type="ECO:0000313" key="1">
    <source>
        <dbReference type="EMBL" id="RKP15612.1"/>
    </source>
</evidence>
<reference evidence="2" key="1">
    <citation type="journal article" date="2018" name="Nat. Microbiol.">
        <title>Leveraging single-cell genomics to expand the fungal tree of life.</title>
        <authorList>
            <person name="Ahrendt S.R."/>
            <person name="Quandt C.A."/>
            <person name="Ciobanu D."/>
            <person name="Clum A."/>
            <person name="Salamov A."/>
            <person name="Andreopoulos B."/>
            <person name="Cheng J.F."/>
            <person name="Woyke T."/>
            <person name="Pelin A."/>
            <person name="Henrissat B."/>
            <person name="Reynolds N.K."/>
            <person name="Benny G.L."/>
            <person name="Smith M.E."/>
            <person name="James T.Y."/>
            <person name="Grigoriev I.V."/>
        </authorList>
    </citation>
    <scope>NUCLEOTIDE SEQUENCE [LARGE SCALE GENOMIC DNA]</scope>
    <source>
        <strain evidence="2">CSF55</strain>
    </source>
</reference>
<dbReference type="EMBL" id="ML008467">
    <property type="protein sequence ID" value="RKP15612.1"/>
    <property type="molecule type" value="Genomic_DNA"/>
</dbReference>
<gene>
    <name evidence="1" type="ORF">ROZALSC1DRAFT_26268</name>
</gene>
<organism evidence="1 2">
    <name type="scientific">Rozella allomycis (strain CSF55)</name>
    <dbReference type="NCBI Taxonomy" id="988480"/>
    <lineage>
        <taxon>Eukaryota</taxon>
        <taxon>Fungi</taxon>
        <taxon>Fungi incertae sedis</taxon>
        <taxon>Cryptomycota</taxon>
        <taxon>Cryptomycota incertae sedis</taxon>
        <taxon>Rozella</taxon>
    </lineage>
</organism>
<sequence length="182" mass="21439">MLYTANEDVFNNLEFSDNNEHNFKNDIRNFSLDLIRKYLLRHPSLLPLTLPEFYRHYTIVYSKSNHCIVGKDGSIAKRLINKVHVLRTYWLSPLQGENYYCQQLMWKKPCSIDSIYECARSAYKFGEATFKEACRKYIPEAINNEIYNGAYVIDDNEIYWQELADLLGISLQDAKMLNTQID</sequence>
<evidence type="ECO:0000313" key="2">
    <source>
        <dbReference type="Proteomes" id="UP000281549"/>
    </source>
</evidence>
<accession>A0A4P9Y9V8</accession>
<dbReference type="AlphaFoldDB" id="A0A4P9Y9V8"/>
<dbReference type="Proteomes" id="UP000281549">
    <property type="component" value="Unassembled WGS sequence"/>
</dbReference>